<evidence type="ECO:0000313" key="4">
    <source>
        <dbReference type="Proteomes" id="UP000595792"/>
    </source>
</evidence>
<gene>
    <name evidence="3" type="ORF">I5Q84_16915</name>
</gene>
<organism evidence="3 4">
    <name type="scientific">Flavonifractor plautii</name>
    <name type="common">Fusobacterium plautii</name>
    <dbReference type="NCBI Taxonomy" id="292800"/>
    <lineage>
        <taxon>Bacteria</taxon>
        <taxon>Bacillati</taxon>
        <taxon>Bacillota</taxon>
        <taxon>Clostridia</taxon>
        <taxon>Eubacteriales</taxon>
        <taxon>Oscillospiraceae</taxon>
        <taxon>Flavonifractor</taxon>
    </lineage>
</organism>
<evidence type="ECO:0000313" key="3">
    <source>
        <dbReference type="EMBL" id="QQR05596.1"/>
    </source>
</evidence>
<dbReference type="Proteomes" id="UP000595792">
    <property type="component" value="Chromosome"/>
</dbReference>
<accession>A0AAX1KI32</accession>
<evidence type="ECO:0000259" key="2">
    <source>
        <dbReference type="Pfam" id="PF09681"/>
    </source>
</evidence>
<dbReference type="EMBL" id="CP065315">
    <property type="protein sequence ID" value="QQR05596.1"/>
    <property type="molecule type" value="Genomic_DNA"/>
</dbReference>
<dbReference type="Pfam" id="PF09681">
    <property type="entry name" value="Phage_rep_org_N"/>
    <property type="match status" value="1"/>
</dbReference>
<feature type="domain" description="Phage replisome organiser N-terminal" evidence="2">
    <location>
        <begin position="9"/>
        <end position="120"/>
    </location>
</feature>
<proteinExistence type="predicted"/>
<sequence>MSDNRKYYYLKLKENYFDEDAIVLLESMQDGVLYSNILLKLYLKSLKNGGKLQLDENIPYTAQMIATITRQQVGTVERALQIFMKLGLVEPLQNGALYMSNIELLIGQSSTEGERKRRARLALQGQKALPKAGADKCPPYQADICPPELEIEKEIEIEKESARELDTGQATHTAYGRYGNVFLTQSEVDGLKADLPGKWDYYIDRLSCHIASSGRKYHSHAATIYKWAQEDAAKKAPKKGIPDYSCKEGESL</sequence>
<name>A0AAX1KI32_FLAPL</name>
<dbReference type="KEGG" id="fpla:A4U99_10855"/>
<feature type="region of interest" description="Disordered" evidence="1">
    <location>
        <begin position="231"/>
        <end position="252"/>
    </location>
</feature>
<dbReference type="NCBIfam" id="TIGR01714">
    <property type="entry name" value="phage_rep_org_N"/>
    <property type="match status" value="1"/>
</dbReference>
<protein>
    <submittedName>
        <fullName evidence="3">Phage replisome organizer N-terminal domain-containing protein</fullName>
    </submittedName>
</protein>
<evidence type="ECO:0000256" key="1">
    <source>
        <dbReference type="SAM" id="MobiDB-lite"/>
    </source>
</evidence>
<dbReference type="AlphaFoldDB" id="A0AAX1KI32"/>
<reference evidence="3 4" key="1">
    <citation type="submission" date="2020-11" db="EMBL/GenBank/DDBJ databases">
        <title>Closed and high quality bacterial genomes of the OMM12 community.</title>
        <authorList>
            <person name="Marbouty M."/>
            <person name="Lamy-Besnier Q."/>
            <person name="Debarbieux L."/>
            <person name="Koszul R."/>
        </authorList>
    </citation>
    <scope>NUCLEOTIDE SEQUENCE [LARGE SCALE GENOMIC DNA]</scope>
    <source>
        <strain evidence="3 4">YL31</strain>
    </source>
</reference>
<dbReference type="RefSeq" id="WP_065534876.1">
    <property type="nucleotide sequence ID" value="NZ_CP015406.2"/>
</dbReference>
<dbReference type="InterPro" id="IPR010056">
    <property type="entry name" value="Phage_rep_org__N"/>
</dbReference>